<dbReference type="InterPro" id="IPR038658">
    <property type="entry name" value="SsgB_sf"/>
</dbReference>
<dbReference type="Proteomes" id="UP001501116">
    <property type="component" value="Unassembled WGS sequence"/>
</dbReference>
<reference evidence="8" key="1">
    <citation type="journal article" date="2019" name="Int. J. Syst. Evol. Microbiol.">
        <title>The Global Catalogue of Microorganisms (GCM) 10K type strain sequencing project: providing services to taxonomists for standard genome sequencing and annotation.</title>
        <authorList>
            <consortium name="The Broad Institute Genomics Platform"/>
            <consortium name="The Broad Institute Genome Sequencing Center for Infectious Disease"/>
            <person name="Wu L."/>
            <person name="Ma J."/>
        </authorList>
    </citation>
    <scope>NUCLEOTIDE SEQUENCE [LARGE SCALE GENOMIC DNA]</scope>
    <source>
        <strain evidence="8">JCM 14545</strain>
    </source>
</reference>
<dbReference type="Gene3D" id="2.30.31.20">
    <property type="entry name" value="Sporulation-specific cell division protein SsgB"/>
    <property type="match status" value="1"/>
</dbReference>
<keyword evidence="4" id="KW-0749">Sporulation</keyword>
<keyword evidence="8" id="KW-1185">Reference proteome</keyword>
<evidence type="ECO:0000256" key="5">
    <source>
        <dbReference type="ARBA" id="ARBA00023210"/>
    </source>
</evidence>
<comment type="caution">
    <text evidence="7">The sequence shown here is derived from an EMBL/GenBank/DDBJ whole genome shotgun (WGS) entry which is preliminary data.</text>
</comment>
<evidence type="ECO:0000313" key="8">
    <source>
        <dbReference type="Proteomes" id="UP001501116"/>
    </source>
</evidence>
<dbReference type="EMBL" id="BAAANN010000044">
    <property type="protein sequence ID" value="GAA1986444.1"/>
    <property type="molecule type" value="Genomic_DNA"/>
</dbReference>
<comment type="subcellular location">
    <subcellularLocation>
        <location evidence="1">Cell septum</location>
    </subcellularLocation>
</comment>
<evidence type="ECO:0000313" key="7">
    <source>
        <dbReference type="EMBL" id="GAA1986444.1"/>
    </source>
</evidence>
<evidence type="ECO:0000256" key="2">
    <source>
        <dbReference type="ARBA" id="ARBA00009323"/>
    </source>
</evidence>
<keyword evidence="3" id="KW-0132">Cell division</keyword>
<dbReference type="InterPro" id="IPR006776">
    <property type="entry name" value="SsgB"/>
</dbReference>
<keyword evidence="6" id="KW-0131">Cell cycle</keyword>
<comment type="similarity">
    <text evidence="2">Belongs to the SsgA family.</text>
</comment>
<evidence type="ECO:0000256" key="3">
    <source>
        <dbReference type="ARBA" id="ARBA00022618"/>
    </source>
</evidence>
<dbReference type="RefSeq" id="WP_344429978.1">
    <property type="nucleotide sequence ID" value="NZ_BAAANN010000044.1"/>
</dbReference>
<gene>
    <name evidence="7" type="ORF">GCM10009754_75440</name>
</gene>
<proteinExistence type="inferred from homology"/>
<dbReference type="Pfam" id="PF04686">
    <property type="entry name" value="SsgA"/>
    <property type="match status" value="1"/>
</dbReference>
<organism evidence="7 8">
    <name type="scientific">Amycolatopsis minnesotensis</name>
    <dbReference type="NCBI Taxonomy" id="337894"/>
    <lineage>
        <taxon>Bacteria</taxon>
        <taxon>Bacillati</taxon>
        <taxon>Actinomycetota</taxon>
        <taxon>Actinomycetes</taxon>
        <taxon>Pseudonocardiales</taxon>
        <taxon>Pseudonocardiaceae</taxon>
        <taxon>Amycolatopsis</taxon>
    </lineage>
</organism>
<evidence type="ECO:0000256" key="1">
    <source>
        <dbReference type="ARBA" id="ARBA00004431"/>
    </source>
</evidence>
<protein>
    <submittedName>
        <fullName evidence="7">SsgA family sporulation/cell division regulator</fullName>
    </submittedName>
</protein>
<evidence type="ECO:0000256" key="4">
    <source>
        <dbReference type="ARBA" id="ARBA00022969"/>
    </source>
</evidence>
<keyword evidence="5" id="KW-0717">Septation</keyword>
<evidence type="ECO:0000256" key="6">
    <source>
        <dbReference type="ARBA" id="ARBA00023306"/>
    </source>
</evidence>
<name>A0ABP5DVE8_9PSEU</name>
<sequence length="136" mass="15113">MLVSFDPPDPEVDIEMTARLNGRTEIGARFLYSLDNPYAVTFLLNPGSDEREWRFARDLLAEGMNRAAGDGDVRIGPDGDVVRIGLYSPTGAAVLYFGRADLEKALEATEVLVPPGEESEFWDWDTEWVRFIGDAA</sequence>
<accession>A0ABP5DVE8</accession>